<accession>A0A1I8A7W9</accession>
<feature type="chain" id="PRO_5009314386" evidence="3">
    <location>
        <begin position="17"/>
        <end position="334"/>
    </location>
</feature>
<proteinExistence type="predicted"/>
<keyword evidence="4" id="KW-1185">Reference proteome</keyword>
<keyword evidence="2" id="KW-1133">Transmembrane helix</keyword>
<dbReference type="AlphaFoldDB" id="A0A1I8A7W9"/>
<name>A0A1I8A7W9_9BILA</name>
<sequence length="334" mass="35753">MLLLLVLIYEVSGSSANVTPQGRDAWLNGQFVGFPVESNETTLDIFMNDANCGSTGICYGGDSESFNAPTTCNSFYPVAPPANVTIHFEQGIYLRQHNSTVTKPFMPLVSDELTGRYYKILAVSLSPPKNQSNCWPSMQLEDRAKVMTDRVRSILDSGFRFSATNMVYPLPTTTTTTTSTSSSTTTSTSTTTTSTTNAVGDPGDGTSTAYPGEGTSTAYPDDGTSTTPVTVKSVGNGTTFDEEFSYELKGVSVWITIAALAVFALSCICTSCCFCAKLKKRCCRKEAPLPSEKVAPPSEPLPSEPRPSQPSEPRVSTRPSEPSSSSAVIDIEHV</sequence>
<evidence type="ECO:0000313" key="4">
    <source>
        <dbReference type="Proteomes" id="UP000095287"/>
    </source>
</evidence>
<feature type="region of interest" description="Disordered" evidence="1">
    <location>
        <begin position="288"/>
        <end position="334"/>
    </location>
</feature>
<reference evidence="5" key="1">
    <citation type="submission" date="2016-11" db="UniProtKB">
        <authorList>
            <consortium name="WormBaseParasite"/>
        </authorList>
    </citation>
    <scope>IDENTIFICATION</scope>
</reference>
<feature type="region of interest" description="Disordered" evidence="1">
    <location>
        <begin position="172"/>
        <end position="228"/>
    </location>
</feature>
<keyword evidence="2" id="KW-0812">Transmembrane</keyword>
<evidence type="ECO:0000256" key="3">
    <source>
        <dbReference type="SAM" id="SignalP"/>
    </source>
</evidence>
<evidence type="ECO:0000256" key="1">
    <source>
        <dbReference type="SAM" id="MobiDB-lite"/>
    </source>
</evidence>
<keyword evidence="2" id="KW-0472">Membrane</keyword>
<organism evidence="4 5">
    <name type="scientific">Steinernema glaseri</name>
    <dbReference type="NCBI Taxonomy" id="37863"/>
    <lineage>
        <taxon>Eukaryota</taxon>
        <taxon>Metazoa</taxon>
        <taxon>Ecdysozoa</taxon>
        <taxon>Nematoda</taxon>
        <taxon>Chromadorea</taxon>
        <taxon>Rhabditida</taxon>
        <taxon>Tylenchina</taxon>
        <taxon>Panagrolaimomorpha</taxon>
        <taxon>Strongyloidoidea</taxon>
        <taxon>Steinernematidae</taxon>
        <taxon>Steinernema</taxon>
    </lineage>
</organism>
<feature type="compositionally biased region" description="Low complexity" evidence="1">
    <location>
        <begin position="311"/>
        <end position="326"/>
    </location>
</feature>
<feature type="compositionally biased region" description="Pro residues" evidence="1">
    <location>
        <begin position="297"/>
        <end position="310"/>
    </location>
</feature>
<protein>
    <submittedName>
        <fullName evidence="5">Uncharacterized protein</fullName>
    </submittedName>
</protein>
<evidence type="ECO:0000313" key="5">
    <source>
        <dbReference type="WBParaSite" id="L893_g33750.t1"/>
    </source>
</evidence>
<dbReference type="WBParaSite" id="L893_g33750.t1">
    <property type="protein sequence ID" value="L893_g33750.t1"/>
    <property type="gene ID" value="L893_g33750"/>
</dbReference>
<keyword evidence="3" id="KW-0732">Signal</keyword>
<evidence type="ECO:0000256" key="2">
    <source>
        <dbReference type="SAM" id="Phobius"/>
    </source>
</evidence>
<feature type="compositionally biased region" description="Low complexity" evidence="1">
    <location>
        <begin position="172"/>
        <end position="196"/>
    </location>
</feature>
<feature type="signal peptide" evidence="3">
    <location>
        <begin position="1"/>
        <end position="16"/>
    </location>
</feature>
<dbReference type="Proteomes" id="UP000095287">
    <property type="component" value="Unplaced"/>
</dbReference>
<feature type="transmembrane region" description="Helical" evidence="2">
    <location>
        <begin position="253"/>
        <end position="276"/>
    </location>
</feature>
<feature type="compositionally biased region" description="Polar residues" evidence="1">
    <location>
        <begin position="205"/>
        <end position="228"/>
    </location>
</feature>